<sequence>MATNKPNKETNVKDPTDSDEGESHSLLVEKTVERQENRKVEQQNSDDNDKDIEVVIEQQSAANQAIDGGYGWLVVFGSFYSFISRSKRYTPASRGASDVFLLLRNKRFTSSILETSAVPLPLEKQVLYSSSLKASTVLLPLEDQALYSCLSRSKRSIFPLEEQDMYSFSLSRASAELLPLEEQALYPFLLRSKRVTPSSSRANDESAAATAWVLSLASAIRTSCQCPMPEI</sequence>
<name>A0ABQ9E525_TEGGR</name>
<evidence type="ECO:0000313" key="3">
    <source>
        <dbReference type="Proteomes" id="UP001217089"/>
    </source>
</evidence>
<reference evidence="2 3" key="1">
    <citation type="submission" date="2022-12" db="EMBL/GenBank/DDBJ databases">
        <title>Chromosome-level genome of Tegillarca granosa.</title>
        <authorList>
            <person name="Kim J."/>
        </authorList>
    </citation>
    <scope>NUCLEOTIDE SEQUENCE [LARGE SCALE GENOMIC DNA]</scope>
    <source>
        <strain evidence="2">Teg-2019</strain>
        <tissue evidence="2">Adductor muscle</tissue>
    </source>
</reference>
<dbReference type="EMBL" id="JARBDR010000919">
    <property type="protein sequence ID" value="KAJ8300516.1"/>
    <property type="molecule type" value="Genomic_DNA"/>
</dbReference>
<proteinExistence type="predicted"/>
<feature type="compositionally biased region" description="Basic and acidic residues" evidence="1">
    <location>
        <begin position="30"/>
        <end position="41"/>
    </location>
</feature>
<evidence type="ECO:0000313" key="2">
    <source>
        <dbReference type="EMBL" id="KAJ8300516.1"/>
    </source>
</evidence>
<accession>A0ABQ9E525</accession>
<evidence type="ECO:0000256" key="1">
    <source>
        <dbReference type="SAM" id="MobiDB-lite"/>
    </source>
</evidence>
<organism evidence="2 3">
    <name type="scientific">Tegillarca granosa</name>
    <name type="common">Malaysian cockle</name>
    <name type="synonym">Anadara granosa</name>
    <dbReference type="NCBI Taxonomy" id="220873"/>
    <lineage>
        <taxon>Eukaryota</taxon>
        <taxon>Metazoa</taxon>
        <taxon>Spiralia</taxon>
        <taxon>Lophotrochozoa</taxon>
        <taxon>Mollusca</taxon>
        <taxon>Bivalvia</taxon>
        <taxon>Autobranchia</taxon>
        <taxon>Pteriomorphia</taxon>
        <taxon>Arcoida</taxon>
        <taxon>Arcoidea</taxon>
        <taxon>Arcidae</taxon>
        <taxon>Tegillarca</taxon>
    </lineage>
</organism>
<gene>
    <name evidence="2" type="ORF">KUTeg_022035</name>
</gene>
<protein>
    <submittedName>
        <fullName evidence="2">Uncharacterized protein</fullName>
    </submittedName>
</protein>
<feature type="region of interest" description="Disordered" evidence="1">
    <location>
        <begin position="1"/>
        <end position="51"/>
    </location>
</feature>
<keyword evidence="3" id="KW-1185">Reference proteome</keyword>
<comment type="caution">
    <text evidence="2">The sequence shown here is derived from an EMBL/GenBank/DDBJ whole genome shotgun (WGS) entry which is preliminary data.</text>
</comment>
<feature type="compositionally biased region" description="Basic and acidic residues" evidence="1">
    <location>
        <begin position="1"/>
        <end position="16"/>
    </location>
</feature>
<dbReference type="Proteomes" id="UP001217089">
    <property type="component" value="Unassembled WGS sequence"/>
</dbReference>